<reference evidence="2" key="1">
    <citation type="submission" date="2016-03" db="EMBL/GenBank/DDBJ databases">
        <title>Draft genome sequence of Paenibacillus glacialis DSM 22343.</title>
        <authorList>
            <person name="Shin S.-K."/>
            <person name="Yi H."/>
        </authorList>
    </citation>
    <scope>NUCLEOTIDE SEQUENCE [LARGE SCALE GENOMIC DNA]</scope>
    <source>
        <strain evidence="2">CCUG 60099</strain>
    </source>
</reference>
<organism evidence="1 2">
    <name type="scientific">Flavobacterium piscis</name>
    <dbReference type="NCBI Taxonomy" id="1114874"/>
    <lineage>
        <taxon>Bacteria</taxon>
        <taxon>Pseudomonadati</taxon>
        <taxon>Bacteroidota</taxon>
        <taxon>Flavobacteriia</taxon>
        <taxon>Flavobacteriales</taxon>
        <taxon>Flavobacteriaceae</taxon>
        <taxon>Flavobacterium</taxon>
    </lineage>
</organism>
<name>A0ABX2XKJ7_9FLAO</name>
<comment type="caution">
    <text evidence="1">The sequence shown here is derived from an EMBL/GenBank/DDBJ whole genome shotgun (WGS) entry which is preliminary data.</text>
</comment>
<keyword evidence="2" id="KW-1185">Reference proteome</keyword>
<dbReference type="Proteomes" id="UP000093343">
    <property type="component" value="Unassembled WGS sequence"/>
</dbReference>
<dbReference type="EMBL" id="LVEN01000027">
    <property type="protein sequence ID" value="OCB73818.1"/>
    <property type="molecule type" value="Genomic_DNA"/>
</dbReference>
<sequence>MKNLKDLKNAEILSKNAQKSIFGGGLPYVNPTIGLCDRLCGEAGGVISNTPGRGDVCLAGTSTCCYCR</sequence>
<evidence type="ECO:0000313" key="2">
    <source>
        <dbReference type="Proteomes" id="UP000093343"/>
    </source>
</evidence>
<gene>
    <name evidence="1" type="ORF">FLP_14195</name>
</gene>
<evidence type="ECO:0000313" key="1">
    <source>
        <dbReference type="EMBL" id="OCB73818.1"/>
    </source>
</evidence>
<dbReference type="RefSeq" id="WP_065450133.1">
    <property type="nucleotide sequence ID" value="NZ_LVEN01000027.1"/>
</dbReference>
<protein>
    <recommendedName>
        <fullName evidence="3">Bacteriocin</fullName>
    </recommendedName>
</protein>
<proteinExistence type="predicted"/>
<evidence type="ECO:0008006" key="3">
    <source>
        <dbReference type="Google" id="ProtNLM"/>
    </source>
</evidence>
<accession>A0ABX2XKJ7</accession>